<dbReference type="Proteomes" id="UP000779574">
    <property type="component" value="Unassembled WGS sequence"/>
</dbReference>
<gene>
    <name evidence="2" type="ORF">KCU76_g9680</name>
</gene>
<keyword evidence="1" id="KW-0472">Membrane</keyword>
<organism evidence="2 3">
    <name type="scientific">Aureobasidium melanogenum</name>
    <name type="common">Aureobasidium pullulans var. melanogenum</name>
    <dbReference type="NCBI Taxonomy" id="46634"/>
    <lineage>
        <taxon>Eukaryota</taxon>
        <taxon>Fungi</taxon>
        <taxon>Dikarya</taxon>
        <taxon>Ascomycota</taxon>
        <taxon>Pezizomycotina</taxon>
        <taxon>Dothideomycetes</taxon>
        <taxon>Dothideomycetidae</taxon>
        <taxon>Dothideales</taxon>
        <taxon>Saccotheciaceae</taxon>
        <taxon>Aureobasidium</taxon>
    </lineage>
</organism>
<protein>
    <submittedName>
        <fullName evidence="2">Uncharacterized protein</fullName>
    </submittedName>
</protein>
<evidence type="ECO:0000256" key="1">
    <source>
        <dbReference type="SAM" id="Phobius"/>
    </source>
</evidence>
<accession>A0A9P8J521</accession>
<feature type="transmembrane region" description="Helical" evidence="1">
    <location>
        <begin position="99"/>
        <end position="116"/>
    </location>
</feature>
<feature type="transmembrane region" description="Helical" evidence="1">
    <location>
        <begin position="12"/>
        <end position="30"/>
    </location>
</feature>
<keyword evidence="1" id="KW-1133">Transmembrane helix</keyword>
<dbReference type="OrthoDB" id="3913068at2759"/>
<dbReference type="AlphaFoldDB" id="A0A9P8J521"/>
<proteinExistence type="predicted"/>
<dbReference type="EMBL" id="JAHFXF010000408">
    <property type="protein sequence ID" value="KAG9688333.1"/>
    <property type="molecule type" value="Genomic_DNA"/>
</dbReference>
<comment type="caution">
    <text evidence="2">The sequence shown here is derived from an EMBL/GenBank/DDBJ whole genome shotgun (WGS) entry which is preliminary data.</text>
</comment>
<feature type="transmembrane region" description="Helical" evidence="1">
    <location>
        <begin position="36"/>
        <end position="55"/>
    </location>
</feature>
<reference evidence="2" key="2">
    <citation type="submission" date="2021-08" db="EMBL/GenBank/DDBJ databases">
        <authorList>
            <person name="Gostincar C."/>
            <person name="Sun X."/>
            <person name="Song Z."/>
            <person name="Gunde-Cimerman N."/>
        </authorList>
    </citation>
    <scope>NUCLEOTIDE SEQUENCE</scope>
    <source>
        <strain evidence="2">EXF-9911</strain>
    </source>
</reference>
<keyword evidence="1" id="KW-0812">Transmembrane</keyword>
<name>A0A9P8J521_AURME</name>
<reference evidence="2" key="1">
    <citation type="journal article" date="2021" name="J Fungi (Basel)">
        <title>Virulence traits and population genomics of the black yeast Aureobasidium melanogenum.</title>
        <authorList>
            <person name="Cernosa A."/>
            <person name="Sun X."/>
            <person name="Gostincar C."/>
            <person name="Fang C."/>
            <person name="Gunde-Cimerman N."/>
            <person name="Song Z."/>
        </authorList>
    </citation>
    <scope>NUCLEOTIDE SEQUENCE</scope>
    <source>
        <strain evidence="2">EXF-9911</strain>
    </source>
</reference>
<feature type="non-terminal residue" evidence="2">
    <location>
        <position position="246"/>
    </location>
</feature>
<evidence type="ECO:0000313" key="2">
    <source>
        <dbReference type="EMBL" id="KAG9688333.1"/>
    </source>
</evidence>
<evidence type="ECO:0000313" key="3">
    <source>
        <dbReference type="Proteomes" id="UP000779574"/>
    </source>
</evidence>
<sequence length="246" mass="27034">MAAKNGPPQLLLFYNIVAAVNFGPRLYSYLQLRPSISLTLHSIATASLISAIAFLTIDTSLSISRLLYKLLGLLLRRLLDYDLDTSITAQWRLPDSMEMLLGIVIGVSAIVYIIKIKAGDLEAAKRNIAARHDAQTNLSAAKDLGTAERGGEPKEVDQEPVLLWACWAFMYSSALFESTEWFGTLLGGREVVESKRGKWRLACTLASMVVAGAVGLARRRWLAKTERVLAEKKHVGEEGATVSEKQ</sequence>